<organism evidence="2 3">
    <name type="scientific">candidate division KSB3 bacterium</name>
    <dbReference type="NCBI Taxonomy" id="2044937"/>
    <lineage>
        <taxon>Bacteria</taxon>
        <taxon>candidate division KSB3</taxon>
    </lineage>
</organism>
<gene>
    <name evidence="2" type="ORF">GF339_04010</name>
</gene>
<evidence type="ECO:0000313" key="3">
    <source>
        <dbReference type="Proteomes" id="UP000649604"/>
    </source>
</evidence>
<accession>A0A9D5JT18</accession>
<protein>
    <recommendedName>
        <fullName evidence="1">Phosphoribulokinase/uridine kinase domain-containing protein</fullName>
    </recommendedName>
</protein>
<dbReference type="Pfam" id="PF00485">
    <property type="entry name" value="PRK"/>
    <property type="match status" value="1"/>
</dbReference>
<dbReference type="InterPro" id="IPR006083">
    <property type="entry name" value="PRK/URK"/>
</dbReference>
<comment type="caution">
    <text evidence="2">The sequence shown here is derived from an EMBL/GenBank/DDBJ whole genome shotgun (WGS) entry which is preliminary data.</text>
</comment>
<proteinExistence type="predicted"/>
<dbReference type="InterPro" id="IPR027417">
    <property type="entry name" value="P-loop_NTPase"/>
</dbReference>
<evidence type="ECO:0000313" key="2">
    <source>
        <dbReference type="EMBL" id="MBD3323724.1"/>
    </source>
</evidence>
<evidence type="ECO:0000259" key="1">
    <source>
        <dbReference type="Pfam" id="PF00485"/>
    </source>
</evidence>
<dbReference type="PRINTS" id="PR00988">
    <property type="entry name" value="URIDINKINASE"/>
</dbReference>
<dbReference type="EMBL" id="WJJP01000123">
    <property type="protein sequence ID" value="MBD3323724.1"/>
    <property type="molecule type" value="Genomic_DNA"/>
</dbReference>
<reference evidence="2" key="1">
    <citation type="submission" date="2019-11" db="EMBL/GenBank/DDBJ databases">
        <title>Microbial mats filling the niche in hypersaline microbial mats.</title>
        <authorList>
            <person name="Wong H.L."/>
            <person name="Macleod F.I."/>
            <person name="White R.A. III"/>
            <person name="Burns B.P."/>
        </authorList>
    </citation>
    <scope>NUCLEOTIDE SEQUENCE</scope>
    <source>
        <strain evidence="2">Rbin_158</strain>
    </source>
</reference>
<dbReference type="GO" id="GO:0005524">
    <property type="term" value="F:ATP binding"/>
    <property type="evidence" value="ECO:0007669"/>
    <property type="project" value="InterPro"/>
</dbReference>
<dbReference type="SUPFAM" id="SSF52540">
    <property type="entry name" value="P-loop containing nucleoside triphosphate hydrolases"/>
    <property type="match status" value="1"/>
</dbReference>
<name>A0A9D5JT18_9BACT</name>
<dbReference type="Gene3D" id="3.40.50.300">
    <property type="entry name" value="P-loop containing nucleotide triphosphate hydrolases"/>
    <property type="match status" value="1"/>
</dbReference>
<dbReference type="AlphaFoldDB" id="A0A9D5JT18"/>
<dbReference type="GO" id="GO:0016301">
    <property type="term" value="F:kinase activity"/>
    <property type="evidence" value="ECO:0007669"/>
    <property type="project" value="InterPro"/>
</dbReference>
<feature type="domain" description="Phosphoribulokinase/uridine kinase" evidence="1">
    <location>
        <begin position="36"/>
        <end position="207"/>
    </location>
</feature>
<sequence length="216" mass="24581">MRGDKIVIEAHHRRAGNHIVDMLLSQITATKGKYTITVAGESGSGKSETATAIAEALEAQGLQSIILQQDDYYIYPPKTNDQTRRNDIRWVGTNEVKLDVLDQNLRDFLDGKDLLEKPLVIYDEDRITTETVPVDEAKVAIAEGTYTTLLNHVNTRVFINRNRLETRAHREKRGRSVEELDQFTEDVLKIEHEIIAPHRERADIIITNDYEVEATS</sequence>
<dbReference type="Proteomes" id="UP000649604">
    <property type="component" value="Unassembled WGS sequence"/>
</dbReference>
<dbReference type="PANTHER" id="PTHR10285">
    <property type="entry name" value="URIDINE KINASE"/>
    <property type="match status" value="1"/>
</dbReference>